<dbReference type="Pfam" id="PF01425">
    <property type="entry name" value="Amidase"/>
    <property type="match status" value="1"/>
</dbReference>
<name>A0A2I2KSA5_9ACTN</name>
<comment type="similarity">
    <text evidence="1">Belongs to the amidase family.</text>
</comment>
<organism evidence="3 4">
    <name type="scientific">Frankia canadensis</name>
    <dbReference type="NCBI Taxonomy" id="1836972"/>
    <lineage>
        <taxon>Bacteria</taxon>
        <taxon>Bacillati</taxon>
        <taxon>Actinomycetota</taxon>
        <taxon>Actinomycetes</taxon>
        <taxon>Frankiales</taxon>
        <taxon>Frankiaceae</taxon>
        <taxon>Frankia</taxon>
    </lineage>
</organism>
<reference evidence="3 4" key="1">
    <citation type="submission" date="2017-06" db="EMBL/GenBank/DDBJ databases">
        <authorList>
            <person name="Kim H.J."/>
            <person name="Triplett B.A."/>
        </authorList>
    </citation>
    <scope>NUCLEOTIDE SEQUENCE [LARGE SCALE GENOMIC DNA]</scope>
    <source>
        <strain evidence="3">FRACA_ARgP5</strain>
    </source>
</reference>
<accession>A0A2I2KSA5</accession>
<evidence type="ECO:0000313" key="3">
    <source>
        <dbReference type="EMBL" id="SNQ48545.1"/>
    </source>
</evidence>
<dbReference type="InterPro" id="IPR023631">
    <property type="entry name" value="Amidase_dom"/>
</dbReference>
<dbReference type="PANTHER" id="PTHR11895">
    <property type="entry name" value="TRANSAMIDASE"/>
    <property type="match status" value="1"/>
</dbReference>
<dbReference type="InterPro" id="IPR036928">
    <property type="entry name" value="AS_sf"/>
</dbReference>
<dbReference type="AlphaFoldDB" id="A0A2I2KSA5"/>
<dbReference type="InterPro" id="IPR000120">
    <property type="entry name" value="Amidase"/>
</dbReference>
<proteinExistence type="inferred from homology"/>
<dbReference type="Proteomes" id="UP000234331">
    <property type="component" value="Unassembled WGS sequence"/>
</dbReference>
<gene>
    <name evidence="3" type="ORF">FRACA_2590004</name>
</gene>
<keyword evidence="4" id="KW-1185">Reference proteome</keyword>
<dbReference type="Gene3D" id="3.90.1300.10">
    <property type="entry name" value="Amidase signature (AS) domain"/>
    <property type="match status" value="1"/>
</dbReference>
<evidence type="ECO:0000313" key="4">
    <source>
        <dbReference type="Proteomes" id="UP000234331"/>
    </source>
</evidence>
<protein>
    <submittedName>
        <fullName evidence="3">Amidase</fullName>
    </submittedName>
</protein>
<evidence type="ECO:0000256" key="1">
    <source>
        <dbReference type="ARBA" id="ARBA00009199"/>
    </source>
</evidence>
<dbReference type="SUPFAM" id="SSF75304">
    <property type="entry name" value="Amidase signature (AS) enzymes"/>
    <property type="match status" value="1"/>
</dbReference>
<dbReference type="InterPro" id="IPR020556">
    <property type="entry name" value="Amidase_CS"/>
</dbReference>
<dbReference type="PANTHER" id="PTHR11895:SF7">
    <property type="entry name" value="GLUTAMYL-TRNA(GLN) AMIDOTRANSFERASE SUBUNIT A, MITOCHONDRIAL"/>
    <property type="match status" value="1"/>
</dbReference>
<dbReference type="PROSITE" id="PS00571">
    <property type="entry name" value="AMIDASES"/>
    <property type="match status" value="1"/>
</dbReference>
<evidence type="ECO:0000259" key="2">
    <source>
        <dbReference type="Pfam" id="PF01425"/>
    </source>
</evidence>
<dbReference type="OrthoDB" id="5175573at2"/>
<feature type="domain" description="Amidase" evidence="2">
    <location>
        <begin position="53"/>
        <end position="454"/>
    </location>
</feature>
<dbReference type="EMBL" id="FZMO01000178">
    <property type="protein sequence ID" value="SNQ48545.1"/>
    <property type="molecule type" value="Genomic_DNA"/>
</dbReference>
<dbReference type="GO" id="GO:0003824">
    <property type="term" value="F:catalytic activity"/>
    <property type="evidence" value="ECO:0007669"/>
    <property type="project" value="InterPro"/>
</dbReference>
<sequence>MELNEYACLDAVGLSGLIRDREISAAEVEQAARAALGAVNDQVNGLARAPFPRALSHGVGPFTGVPFLIKDSGPMARGVPFFCGSRALGDGIPAAEDHELMARFRAAGLATVGLTTSPELGLHFATEPVRTGPTRNPWDVTRGVGGSSGGSAALVAAGAVPMAHGNDGAGSLRIPASCCGLVGFKPSRGRTPHGAGTGFGAFGMLSEFALTRTLRDAAHLLDAVGGPGLGDAFSVPPPARPYAEEGRRGGEPSCLRVAVATGAWSGVAVNAEVAAATTRVGEVLERLGHPVEAASPAVDWDGVVQAATLEATALAAPFLLAPRRPPAHRMEAVSRVVLAEAAGRGAVELVAALNAADQVTRAIARFFTTHDLLVTPTLGQLPAPHGALDHNAEERGEGRSTTESWLRALFDYGPFTVPFNITGNPAVSLPLGMSADGLPIGVQLVAAHGREDLLFRVGAQLADAMPWWHRRPAVFAGS</sequence>